<comment type="caution">
    <text evidence="1">The sequence shown here is derived from an EMBL/GenBank/DDBJ whole genome shotgun (WGS) entry which is preliminary data.</text>
</comment>
<gene>
    <name evidence="1" type="ORF">S01H1_22762</name>
</gene>
<evidence type="ECO:0000313" key="1">
    <source>
        <dbReference type="EMBL" id="GAF91634.1"/>
    </source>
</evidence>
<accession>X0TEI5</accession>
<dbReference type="AlphaFoldDB" id="X0TEI5"/>
<sequence length="101" mass="11740">MLVTEKDCLNILKETSRKIDIIFPKIKEAFEGAEIECSYVKNTHIFYICQQIKKKRYELKKEMLALYCLVLDVVAKVPLECGEKLSHEDCDVIVDYYVGDS</sequence>
<name>X0TEI5_9ZZZZ</name>
<protein>
    <submittedName>
        <fullName evidence="1">Uncharacterized protein</fullName>
    </submittedName>
</protein>
<reference evidence="1" key="1">
    <citation type="journal article" date="2014" name="Front. Microbiol.">
        <title>High frequency of phylogenetically diverse reductive dehalogenase-homologous genes in deep subseafloor sedimentary metagenomes.</title>
        <authorList>
            <person name="Kawai M."/>
            <person name="Futagami T."/>
            <person name="Toyoda A."/>
            <person name="Takaki Y."/>
            <person name="Nishi S."/>
            <person name="Hori S."/>
            <person name="Arai W."/>
            <person name="Tsubouchi T."/>
            <person name="Morono Y."/>
            <person name="Uchiyama I."/>
            <person name="Ito T."/>
            <person name="Fujiyama A."/>
            <person name="Inagaki F."/>
            <person name="Takami H."/>
        </authorList>
    </citation>
    <scope>NUCLEOTIDE SEQUENCE</scope>
    <source>
        <strain evidence="1">Expedition CK06-06</strain>
    </source>
</reference>
<dbReference type="EMBL" id="BARS01012925">
    <property type="protein sequence ID" value="GAF91634.1"/>
    <property type="molecule type" value="Genomic_DNA"/>
</dbReference>
<organism evidence="1">
    <name type="scientific">marine sediment metagenome</name>
    <dbReference type="NCBI Taxonomy" id="412755"/>
    <lineage>
        <taxon>unclassified sequences</taxon>
        <taxon>metagenomes</taxon>
        <taxon>ecological metagenomes</taxon>
    </lineage>
</organism>
<proteinExistence type="predicted"/>